<evidence type="ECO:0000313" key="3">
    <source>
        <dbReference type="Proteomes" id="UP001430065"/>
    </source>
</evidence>
<dbReference type="InterPro" id="IPR005546">
    <property type="entry name" value="Autotransporte_beta"/>
</dbReference>
<dbReference type="Proteomes" id="UP001430065">
    <property type="component" value="Unassembled WGS sequence"/>
</dbReference>
<sequence length="150" mass="16173">MEVGQRFRLSDAWSMVPQAQLSWGKASFDGFNDAFGARVSQQDGNAASARAGTTFDYLSTHQGASGAVVTHVYAIANVYDYFTDAAQVNVSGTDFTTRNERWWGGLGVGGAIDWAGGRYSIYGEVQAQTGLSHFGDSHAVNGSVGFRMRW</sequence>
<dbReference type="PANTHER" id="PTHR35037:SF3">
    <property type="entry name" value="C-TERMINAL REGION OF AIDA-LIKE PROTEIN"/>
    <property type="match status" value="1"/>
</dbReference>
<dbReference type="RefSeq" id="WP_204637197.1">
    <property type="nucleotide sequence ID" value="NZ_JADIKC010000007.1"/>
</dbReference>
<dbReference type="Gene3D" id="2.40.128.130">
    <property type="entry name" value="Autotransporter beta-domain"/>
    <property type="match status" value="1"/>
</dbReference>
<keyword evidence="3" id="KW-1185">Reference proteome</keyword>
<dbReference type="SUPFAM" id="SSF103515">
    <property type="entry name" value="Autotransporter"/>
    <property type="match status" value="1"/>
</dbReference>
<gene>
    <name evidence="2" type="ORF">ISP20_16495</name>
</gene>
<dbReference type="EMBL" id="JADIKC010000007">
    <property type="protein sequence ID" value="MBM7122768.1"/>
    <property type="molecule type" value="Genomic_DNA"/>
</dbReference>
<accession>A0ABS2JXH4</accession>
<dbReference type="NCBIfam" id="TIGR01414">
    <property type="entry name" value="autotrans_barl"/>
    <property type="match status" value="1"/>
</dbReference>
<evidence type="ECO:0000259" key="1">
    <source>
        <dbReference type="PROSITE" id="PS51208"/>
    </source>
</evidence>
<feature type="domain" description="Autotransporter" evidence="1">
    <location>
        <begin position="1"/>
        <end position="150"/>
    </location>
</feature>
<dbReference type="Pfam" id="PF03797">
    <property type="entry name" value="Autotransporter"/>
    <property type="match status" value="1"/>
</dbReference>
<dbReference type="InterPro" id="IPR006315">
    <property type="entry name" value="OM_autotransptr_brl_dom"/>
</dbReference>
<proteinExistence type="predicted"/>
<evidence type="ECO:0000313" key="2">
    <source>
        <dbReference type="EMBL" id="MBM7122768.1"/>
    </source>
</evidence>
<reference evidence="2 3" key="1">
    <citation type="submission" date="2020-10" db="EMBL/GenBank/DDBJ databases">
        <title>Phylogeny of dyella-like bacteria.</title>
        <authorList>
            <person name="Fu J."/>
        </authorList>
    </citation>
    <scope>NUCLEOTIDE SEQUENCE [LARGE SCALE GENOMIC DNA]</scope>
    <source>
        <strain evidence="2 3">THG-B117</strain>
    </source>
</reference>
<dbReference type="PANTHER" id="PTHR35037">
    <property type="entry name" value="C-TERMINAL REGION OF AIDA-LIKE PROTEIN"/>
    <property type="match status" value="1"/>
</dbReference>
<dbReference type="InterPro" id="IPR051551">
    <property type="entry name" value="Autotransporter_adhesion"/>
</dbReference>
<name>A0ABS2JXH4_9GAMM</name>
<dbReference type="InterPro" id="IPR036709">
    <property type="entry name" value="Autotransporte_beta_dom_sf"/>
</dbReference>
<dbReference type="PROSITE" id="PS51208">
    <property type="entry name" value="AUTOTRANSPORTER"/>
    <property type="match status" value="1"/>
</dbReference>
<comment type="caution">
    <text evidence="2">The sequence shown here is derived from an EMBL/GenBank/DDBJ whole genome shotgun (WGS) entry which is preliminary data.</text>
</comment>
<protein>
    <submittedName>
        <fullName evidence="2">Autotransporter outer membrane beta-barrel domain-containing protein</fullName>
    </submittedName>
</protein>
<organism evidence="2 3">
    <name type="scientific">Dyella kyungheensis</name>
    <dbReference type="NCBI Taxonomy" id="1242174"/>
    <lineage>
        <taxon>Bacteria</taxon>
        <taxon>Pseudomonadati</taxon>
        <taxon>Pseudomonadota</taxon>
        <taxon>Gammaproteobacteria</taxon>
        <taxon>Lysobacterales</taxon>
        <taxon>Rhodanobacteraceae</taxon>
        <taxon>Dyella</taxon>
    </lineage>
</organism>